<dbReference type="CDD" id="cd02440">
    <property type="entry name" value="AdoMet_MTases"/>
    <property type="match status" value="1"/>
</dbReference>
<feature type="domain" description="Methyltransferase type 11" evidence="1">
    <location>
        <begin position="57"/>
        <end position="152"/>
    </location>
</feature>
<keyword evidence="2" id="KW-0808">Transferase</keyword>
<keyword evidence="2" id="KW-0489">Methyltransferase</keyword>
<proteinExistence type="predicted"/>
<dbReference type="AlphaFoldDB" id="M0HMW2"/>
<gene>
    <name evidence="2" type="ORF">C453_10515</name>
</gene>
<dbReference type="PATRIC" id="fig|1230453.4.peg.2074"/>
<dbReference type="SUPFAM" id="SSF53335">
    <property type="entry name" value="S-adenosyl-L-methionine-dependent methyltransferases"/>
    <property type="match status" value="1"/>
</dbReference>
<evidence type="ECO:0000259" key="1">
    <source>
        <dbReference type="Pfam" id="PF08241"/>
    </source>
</evidence>
<dbReference type="OrthoDB" id="8915at2157"/>
<evidence type="ECO:0000313" key="2">
    <source>
        <dbReference type="EMBL" id="ELZ85007.1"/>
    </source>
</evidence>
<dbReference type="STRING" id="1230453.C453_10515"/>
<dbReference type="InterPro" id="IPR029063">
    <property type="entry name" value="SAM-dependent_MTases_sf"/>
</dbReference>
<organism evidence="2 3">
    <name type="scientific">Haloferax elongans ATCC BAA-1513</name>
    <dbReference type="NCBI Taxonomy" id="1230453"/>
    <lineage>
        <taxon>Archaea</taxon>
        <taxon>Methanobacteriati</taxon>
        <taxon>Methanobacteriota</taxon>
        <taxon>Stenosarchaea group</taxon>
        <taxon>Halobacteria</taxon>
        <taxon>Halobacteriales</taxon>
        <taxon>Haloferacaceae</taxon>
        <taxon>Haloferax</taxon>
    </lineage>
</organism>
<dbReference type="GO" id="GO:0008757">
    <property type="term" value="F:S-adenosylmethionine-dependent methyltransferase activity"/>
    <property type="evidence" value="ECO:0007669"/>
    <property type="project" value="InterPro"/>
</dbReference>
<dbReference type="PANTHER" id="PTHR43861:SF1">
    <property type="entry name" value="TRANS-ACONITATE 2-METHYLTRANSFERASE"/>
    <property type="match status" value="1"/>
</dbReference>
<dbReference type="Proteomes" id="UP000011612">
    <property type="component" value="Unassembled WGS sequence"/>
</dbReference>
<reference evidence="2 3" key="1">
    <citation type="journal article" date="2014" name="PLoS Genet.">
        <title>Phylogenetically driven sequencing of extremely halophilic archaea reveals strategies for static and dynamic osmo-response.</title>
        <authorList>
            <person name="Becker E.A."/>
            <person name="Seitzer P.M."/>
            <person name="Tritt A."/>
            <person name="Larsen D."/>
            <person name="Krusor M."/>
            <person name="Yao A.I."/>
            <person name="Wu D."/>
            <person name="Madern D."/>
            <person name="Eisen J.A."/>
            <person name="Darling A.E."/>
            <person name="Facciotti M.T."/>
        </authorList>
    </citation>
    <scope>NUCLEOTIDE SEQUENCE [LARGE SCALE GENOMIC DNA]</scope>
    <source>
        <strain evidence="2 3">ATCC BAA-1513</strain>
    </source>
</reference>
<sequence length="250" mass="27610">MLDDSSDEEQARTWWNAWSEDFQEAGGHSIAVAFGPGAPEGDDLGLLGDVSGRDAIELGCGGGQFGIALAQQGVTVTGVDISEEQLDYARTLAEKHDVDVEYLHRSVTDLFDIPDDAFDLAFSAFAFQWVEDLGACFTEAARVLRDGGRLVFSVDHPYYKIVDTDSHEVMRSYFSDEPRREYSESLNAEMVVYSRGIGETVQLLTEAGFTVETIREPGYEQPENYESEFGSFDADLMAKVPPTVVYAARL</sequence>
<dbReference type="InterPro" id="IPR013216">
    <property type="entry name" value="Methyltransf_11"/>
</dbReference>
<dbReference type="GO" id="GO:0032259">
    <property type="term" value="P:methylation"/>
    <property type="evidence" value="ECO:0007669"/>
    <property type="project" value="UniProtKB-KW"/>
</dbReference>
<dbReference type="RefSeq" id="WP_008324408.1">
    <property type="nucleotide sequence ID" value="NZ_AOLK01000018.1"/>
</dbReference>
<dbReference type="EMBL" id="AOLK01000018">
    <property type="protein sequence ID" value="ELZ85007.1"/>
    <property type="molecule type" value="Genomic_DNA"/>
</dbReference>
<accession>M0HMW2</accession>
<evidence type="ECO:0000313" key="3">
    <source>
        <dbReference type="Proteomes" id="UP000011612"/>
    </source>
</evidence>
<name>M0HMW2_HALEO</name>
<protein>
    <submittedName>
        <fullName evidence="2">Putative methyltransferase</fullName>
    </submittedName>
</protein>
<dbReference type="Gene3D" id="3.40.50.150">
    <property type="entry name" value="Vaccinia Virus protein VP39"/>
    <property type="match status" value="1"/>
</dbReference>
<comment type="caution">
    <text evidence="2">The sequence shown here is derived from an EMBL/GenBank/DDBJ whole genome shotgun (WGS) entry which is preliminary data.</text>
</comment>
<dbReference type="PANTHER" id="PTHR43861">
    <property type="entry name" value="TRANS-ACONITATE 2-METHYLTRANSFERASE-RELATED"/>
    <property type="match status" value="1"/>
</dbReference>
<dbReference type="Pfam" id="PF08241">
    <property type="entry name" value="Methyltransf_11"/>
    <property type="match status" value="1"/>
</dbReference>
<keyword evidence="3" id="KW-1185">Reference proteome</keyword>